<organism evidence="1 2">
    <name type="scientific">Tagetes erecta</name>
    <name type="common">African marigold</name>
    <dbReference type="NCBI Taxonomy" id="13708"/>
    <lineage>
        <taxon>Eukaryota</taxon>
        <taxon>Viridiplantae</taxon>
        <taxon>Streptophyta</taxon>
        <taxon>Embryophyta</taxon>
        <taxon>Tracheophyta</taxon>
        <taxon>Spermatophyta</taxon>
        <taxon>Magnoliopsida</taxon>
        <taxon>eudicotyledons</taxon>
        <taxon>Gunneridae</taxon>
        <taxon>Pentapetalae</taxon>
        <taxon>asterids</taxon>
        <taxon>campanulids</taxon>
        <taxon>Asterales</taxon>
        <taxon>Asteraceae</taxon>
        <taxon>Asteroideae</taxon>
        <taxon>Heliantheae alliance</taxon>
        <taxon>Tageteae</taxon>
        <taxon>Tagetes</taxon>
    </lineage>
</organism>
<dbReference type="EMBL" id="JAUHHV010000008">
    <property type="protein sequence ID" value="KAK1415873.1"/>
    <property type="molecule type" value="Genomic_DNA"/>
</dbReference>
<proteinExistence type="predicted"/>
<evidence type="ECO:0000313" key="1">
    <source>
        <dbReference type="EMBL" id="KAK1415873.1"/>
    </source>
</evidence>
<dbReference type="AlphaFoldDB" id="A0AAD8K4P1"/>
<dbReference type="Proteomes" id="UP001229421">
    <property type="component" value="Unassembled WGS sequence"/>
</dbReference>
<name>A0AAD8K4P1_TARER</name>
<comment type="caution">
    <text evidence="1">The sequence shown here is derived from an EMBL/GenBank/DDBJ whole genome shotgun (WGS) entry which is preliminary data.</text>
</comment>
<reference evidence="1" key="1">
    <citation type="journal article" date="2023" name="bioRxiv">
        <title>Improved chromosome-level genome assembly for marigold (Tagetes erecta).</title>
        <authorList>
            <person name="Jiang F."/>
            <person name="Yuan L."/>
            <person name="Wang S."/>
            <person name="Wang H."/>
            <person name="Xu D."/>
            <person name="Wang A."/>
            <person name="Fan W."/>
        </authorList>
    </citation>
    <scope>NUCLEOTIDE SEQUENCE</scope>
    <source>
        <strain evidence="1">WSJ</strain>
        <tissue evidence="1">Leaf</tissue>
    </source>
</reference>
<gene>
    <name evidence="1" type="ORF">QVD17_31661</name>
</gene>
<protein>
    <submittedName>
        <fullName evidence="1">Uncharacterized protein</fullName>
    </submittedName>
</protein>
<keyword evidence="2" id="KW-1185">Reference proteome</keyword>
<evidence type="ECO:0000313" key="2">
    <source>
        <dbReference type="Proteomes" id="UP001229421"/>
    </source>
</evidence>
<accession>A0AAD8K4P1</accession>
<sequence>MSISCFICFTFVLSNRSYIILYGKSLGFYAYNDDCIEFDEINGALISIQPIESTGHLGNYSPMSVASVIYRAEHNWGGFV</sequence>